<dbReference type="AlphaFoldDB" id="A0AAE6JGA7"/>
<organism evidence="2 4">
    <name type="scientific">Mucilaginibacter rubeus</name>
    <dbReference type="NCBI Taxonomy" id="2027860"/>
    <lineage>
        <taxon>Bacteria</taxon>
        <taxon>Pseudomonadati</taxon>
        <taxon>Bacteroidota</taxon>
        <taxon>Sphingobacteriia</taxon>
        <taxon>Sphingobacteriales</taxon>
        <taxon>Sphingobacteriaceae</taxon>
        <taxon>Mucilaginibacter</taxon>
    </lineage>
</organism>
<reference evidence="2 4" key="1">
    <citation type="submission" date="2019-08" db="EMBL/GenBank/DDBJ databases">
        <title>Comparative genome analysis confer to the adaptation heavy metal polluted environment.</title>
        <authorList>
            <person name="Li Y."/>
        </authorList>
    </citation>
    <scope>NUCLEOTIDE SEQUENCE [LARGE SCALE GENOMIC DNA]</scope>
    <source>
        <strain evidence="2 4">P2</strain>
    </source>
</reference>
<evidence type="ECO:0000313" key="5">
    <source>
        <dbReference type="Proteomes" id="UP000663940"/>
    </source>
</evidence>
<dbReference type="Proteomes" id="UP000663940">
    <property type="component" value="Chromosome"/>
</dbReference>
<accession>A0AAE6JGA7</accession>
<keyword evidence="5" id="KW-1185">Reference proteome</keyword>
<name>A0AAE6JGA7_9SPHI</name>
<reference evidence="3 5" key="2">
    <citation type="submission" date="2021-03" db="EMBL/GenBank/DDBJ databases">
        <title>Mucilaginibacter strains isolated from gold and copper mining confer multi heavy-metal resistance.</title>
        <authorList>
            <person name="Li Y."/>
        </authorList>
    </citation>
    <scope>NUCLEOTIDE SEQUENCE [LARGE SCALE GENOMIC DNA]</scope>
    <source>
        <strain evidence="3 5">P2-4</strain>
    </source>
</reference>
<protein>
    <submittedName>
        <fullName evidence="2">Uncharacterized protein</fullName>
    </submittedName>
</protein>
<evidence type="ECO:0000313" key="4">
    <source>
        <dbReference type="Proteomes" id="UP000250557"/>
    </source>
</evidence>
<sequence>MKKIKMGLIALATVTGIGGAFALNHPKKVSGTTYYGYKSGTDAKWSLTPPARTSCQADASAIACTITSTASQSVVLGTVNALPPNSNIQNGSAGEFYK</sequence>
<dbReference type="Proteomes" id="UP000250557">
    <property type="component" value="Chromosome"/>
</dbReference>
<dbReference type="RefSeq" id="WP_112654668.1">
    <property type="nucleotide sequence ID" value="NZ_CP043451.1"/>
</dbReference>
<dbReference type="EMBL" id="CP043451">
    <property type="protein sequence ID" value="QEM04891.1"/>
    <property type="molecule type" value="Genomic_DNA"/>
</dbReference>
<evidence type="ECO:0000313" key="2">
    <source>
        <dbReference type="EMBL" id="QEM04891.1"/>
    </source>
</evidence>
<keyword evidence="1" id="KW-0732">Signal</keyword>
<gene>
    <name evidence="2" type="ORF">DIU31_015740</name>
    <name evidence="3" type="ORF">J3L21_11745</name>
</gene>
<proteinExistence type="predicted"/>
<evidence type="ECO:0000313" key="3">
    <source>
        <dbReference type="EMBL" id="QTE52591.1"/>
    </source>
</evidence>
<dbReference type="EMBL" id="CP071880">
    <property type="protein sequence ID" value="QTE52591.1"/>
    <property type="molecule type" value="Genomic_DNA"/>
</dbReference>
<feature type="chain" id="PRO_5042285283" evidence="1">
    <location>
        <begin position="23"/>
        <end position="98"/>
    </location>
</feature>
<evidence type="ECO:0000256" key="1">
    <source>
        <dbReference type="SAM" id="SignalP"/>
    </source>
</evidence>
<feature type="signal peptide" evidence="1">
    <location>
        <begin position="1"/>
        <end position="22"/>
    </location>
</feature>